<evidence type="ECO:0000256" key="1">
    <source>
        <dbReference type="ARBA" id="ARBA00022475"/>
    </source>
</evidence>
<dbReference type="PANTHER" id="PTHR30518:SF2">
    <property type="entry name" value="ENDOLYTIC MUREIN TRANSGLYCOSYLASE"/>
    <property type="match status" value="1"/>
</dbReference>
<keyword evidence="2 7" id="KW-0812">Transmembrane</keyword>
<comment type="catalytic activity">
    <reaction evidence="7">
        <text>a peptidoglycan chain = a peptidoglycan chain with N-acetyl-1,6-anhydromuramyl-[peptide] at the reducing end + a peptidoglycan chain with N-acetylglucosamine at the non-reducing end.</text>
        <dbReference type="EC" id="4.2.2.29"/>
    </reaction>
</comment>
<keyword evidence="6 7" id="KW-0961">Cell wall biogenesis/degradation</keyword>
<comment type="subcellular location">
    <subcellularLocation>
        <location evidence="7">Cell membrane</location>
        <topology evidence="7">Single-pass membrane protein</topology>
    </subcellularLocation>
</comment>
<keyword evidence="3 7" id="KW-1133">Transmembrane helix</keyword>
<comment type="similarity">
    <text evidence="7">Belongs to the transglycosylase MltG family.</text>
</comment>
<keyword evidence="4 7" id="KW-0472">Membrane</keyword>
<dbReference type="Gene3D" id="3.30.160.60">
    <property type="entry name" value="Classic Zinc Finger"/>
    <property type="match status" value="1"/>
</dbReference>
<keyword evidence="5 7" id="KW-0456">Lyase</keyword>
<evidence type="ECO:0000256" key="4">
    <source>
        <dbReference type="ARBA" id="ARBA00023136"/>
    </source>
</evidence>
<comment type="caution">
    <text evidence="8">The sequence shown here is derived from an EMBL/GenBank/DDBJ whole genome shotgun (WGS) entry which is preliminary data.</text>
</comment>
<name>A0A1F5NQU0_9BACT</name>
<dbReference type="Pfam" id="PF02618">
    <property type="entry name" value="YceG"/>
    <property type="match status" value="1"/>
</dbReference>
<dbReference type="GO" id="GO:0009252">
    <property type="term" value="P:peptidoglycan biosynthetic process"/>
    <property type="evidence" value="ECO:0007669"/>
    <property type="project" value="UniProtKB-UniRule"/>
</dbReference>
<dbReference type="CDD" id="cd08010">
    <property type="entry name" value="MltG_like"/>
    <property type="match status" value="1"/>
</dbReference>
<gene>
    <name evidence="7" type="primary">mltG</name>
    <name evidence="8" type="ORF">A2660_00405</name>
</gene>
<keyword evidence="1 7" id="KW-1003">Cell membrane</keyword>
<evidence type="ECO:0000313" key="9">
    <source>
        <dbReference type="Proteomes" id="UP000176233"/>
    </source>
</evidence>
<feature type="site" description="Important for catalytic activity" evidence="7">
    <location>
        <position position="232"/>
    </location>
</feature>
<organism evidence="8 9">
    <name type="scientific">Candidatus Doudnabacteria bacterium RIFCSPHIGHO2_01_FULL_45_18</name>
    <dbReference type="NCBI Taxonomy" id="1817823"/>
    <lineage>
        <taxon>Bacteria</taxon>
        <taxon>Candidatus Doudnaibacteriota</taxon>
    </lineage>
</organism>
<dbReference type="EC" id="4.2.2.29" evidence="7"/>
<dbReference type="GO" id="GO:0005886">
    <property type="term" value="C:plasma membrane"/>
    <property type="evidence" value="ECO:0007669"/>
    <property type="project" value="UniProtKB-SubCell"/>
</dbReference>
<evidence type="ECO:0000313" key="8">
    <source>
        <dbReference type="EMBL" id="OGE79902.1"/>
    </source>
</evidence>
<dbReference type="PANTHER" id="PTHR30518">
    <property type="entry name" value="ENDOLYTIC MUREIN TRANSGLYCOSYLASE"/>
    <property type="match status" value="1"/>
</dbReference>
<feature type="transmembrane region" description="Helical" evidence="7">
    <location>
        <begin position="16"/>
        <end position="36"/>
    </location>
</feature>
<evidence type="ECO:0000256" key="2">
    <source>
        <dbReference type="ARBA" id="ARBA00022692"/>
    </source>
</evidence>
<dbReference type="AlphaFoldDB" id="A0A1F5NQU0"/>
<dbReference type="Proteomes" id="UP000176233">
    <property type="component" value="Unassembled WGS sequence"/>
</dbReference>
<dbReference type="EMBL" id="MFEJ01000024">
    <property type="protein sequence ID" value="OGE79902.1"/>
    <property type="molecule type" value="Genomic_DNA"/>
</dbReference>
<evidence type="ECO:0000256" key="5">
    <source>
        <dbReference type="ARBA" id="ARBA00023239"/>
    </source>
</evidence>
<dbReference type="NCBIfam" id="TIGR00247">
    <property type="entry name" value="endolytic transglycosylase MltG"/>
    <property type="match status" value="1"/>
</dbReference>
<dbReference type="GO" id="GO:0008932">
    <property type="term" value="F:lytic endotransglycosylase activity"/>
    <property type="evidence" value="ECO:0007669"/>
    <property type="project" value="UniProtKB-UniRule"/>
</dbReference>
<evidence type="ECO:0000256" key="3">
    <source>
        <dbReference type="ARBA" id="ARBA00022989"/>
    </source>
</evidence>
<protein>
    <recommendedName>
        <fullName evidence="7">Endolytic murein transglycosylase</fullName>
        <ecNumber evidence="7">4.2.2.29</ecNumber>
    </recommendedName>
    <alternativeName>
        <fullName evidence="7">Peptidoglycan lytic transglycosylase</fullName>
    </alternativeName>
    <alternativeName>
        <fullName evidence="7">Peptidoglycan polymerization terminase</fullName>
    </alternativeName>
</protein>
<dbReference type="Gene3D" id="3.30.1490.480">
    <property type="entry name" value="Endolytic murein transglycosylase"/>
    <property type="match status" value="1"/>
</dbReference>
<sequence length="360" mass="40371">MHGLEISESNKNPRSIIRLILALGLVAILVMVIYYLTKVNKPASSESRESIVMVEKGMLTRQVADKLVEHKIIQNPTLFIIYVRLHSAEALLQAGEYVLNANMAIPEIVDILTNGKVVPRDRTITIVEGLTNKQIGKYLFDRGVTKSSSEFEEILAQNNFVTSFDFCRQFKYLGCLFPDTYKLANDASASELIQKMLTNFESKITDQMRGDIEANKQNLEDLIILASIVEKEVGRNKENLTLDDLEAMQTEREIVVGVFHNRLKIGMALESDATVNFVTGKADRQPLISDTQVESPYNTYKNQGLPPGPISNPGIGSIRAAIYPVKTEYLFFLNKIDGEAIFSKTYAEHLANKAKYLDND</sequence>
<dbReference type="HAMAP" id="MF_02065">
    <property type="entry name" value="MltG"/>
    <property type="match status" value="1"/>
</dbReference>
<evidence type="ECO:0000256" key="7">
    <source>
        <dbReference type="HAMAP-Rule" id="MF_02065"/>
    </source>
</evidence>
<accession>A0A1F5NQU0</accession>
<proteinExistence type="inferred from homology"/>
<reference evidence="8 9" key="1">
    <citation type="journal article" date="2016" name="Nat. Commun.">
        <title>Thousands of microbial genomes shed light on interconnected biogeochemical processes in an aquifer system.</title>
        <authorList>
            <person name="Anantharaman K."/>
            <person name="Brown C.T."/>
            <person name="Hug L.A."/>
            <person name="Sharon I."/>
            <person name="Castelle C.J."/>
            <person name="Probst A.J."/>
            <person name="Thomas B.C."/>
            <person name="Singh A."/>
            <person name="Wilkins M.J."/>
            <person name="Karaoz U."/>
            <person name="Brodie E.L."/>
            <person name="Williams K.H."/>
            <person name="Hubbard S.S."/>
            <person name="Banfield J.F."/>
        </authorList>
    </citation>
    <scope>NUCLEOTIDE SEQUENCE [LARGE SCALE GENOMIC DNA]</scope>
</reference>
<evidence type="ECO:0000256" key="6">
    <source>
        <dbReference type="ARBA" id="ARBA00023316"/>
    </source>
</evidence>
<dbReference type="GO" id="GO:0071555">
    <property type="term" value="P:cell wall organization"/>
    <property type="evidence" value="ECO:0007669"/>
    <property type="project" value="UniProtKB-KW"/>
</dbReference>
<dbReference type="InterPro" id="IPR003770">
    <property type="entry name" value="MLTG-like"/>
</dbReference>
<comment type="function">
    <text evidence="7">Functions as a peptidoglycan terminase that cleaves nascent peptidoglycan strands endolytically to terminate their elongation.</text>
</comment>